<proteinExistence type="predicted"/>
<keyword evidence="2 3" id="KW-0040">ANK repeat</keyword>
<evidence type="ECO:0000313" key="5">
    <source>
        <dbReference type="EMBL" id="KAF4736102.1"/>
    </source>
</evidence>
<accession>A0A7J6SU67</accession>
<dbReference type="InterPro" id="IPR036770">
    <property type="entry name" value="Ankyrin_rpt-contain_sf"/>
</dbReference>
<reference evidence="5 6" key="1">
    <citation type="submission" date="2020-04" db="EMBL/GenBank/DDBJ databases">
        <title>Perkinsus olseni comparative genomics.</title>
        <authorList>
            <person name="Bogema D.R."/>
        </authorList>
    </citation>
    <scope>NUCLEOTIDE SEQUENCE [LARGE SCALE GENOMIC DNA]</scope>
    <source>
        <strain evidence="5 6">ATCC PRA-207</strain>
    </source>
</reference>
<feature type="compositionally biased region" description="Basic residues" evidence="4">
    <location>
        <begin position="1"/>
        <end position="17"/>
    </location>
</feature>
<feature type="region of interest" description="Disordered" evidence="4">
    <location>
        <begin position="1"/>
        <end position="63"/>
    </location>
</feature>
<dbReference type="InterPro" id="IPR002110">
    <property type="entry name" value="Ankyrin_rpt"/>
</dbReference>
<feature type="repeat" description="ANK" evidence="3">
    <location>
        <begin position="199"/>
        <end position="231"/>
    </location>
</feature>
<dbReference type="PANTHER" id="PTHR24198">
    <property type="entry name" value="ANKYRIN REPEAT AND PROTEIN KINASE DOMAIN-CONTAINING PROTEIN"/>
    <property type="match status" value="1"/>
</dbReference>
<dbReference type="Proteomes" id="UP000553632">
    <property type="component" value="Unassembled WGS sequence"/>
</dbReference>
<keyword evidence="1" id="KW-0677">Repeat</keyword>
<evidence type="ECO:0000256" key="1">
    <source>
        <dbReference type="ARBA" id="ARBA00022737"/>
    </source>
</evidence>
<gene>
    <name evidence="5" type="ORF">FOZ63_006894</name>
</gene>
<evidence type="ECO:0000256" key="4">
    <source>
        <dbReference type="SAM" id="MobiDB-lite"/>
    </source>
</evidence>
<dbReference type="SUPFAM" id="SSF48403">
    <property type="entry name" value="Ankyrin repeat"/>
    <property type="match status" value="1"/>
</dbReference>
<dbReference type="AlphaFoldDB" id="A0A7J6SU67"/>
<feature type="region of interest" description="Disordered" evidence="4">
    <location>
        <begin position="583"/>
        <end position="602"/>
    </location>
</feature>
<sequence length="602" mass="64849">MGKKAAGKKKGKKKGKQATKTYALTRTLSSVGPSQSASLLSRTTSSCQGSGGGPTEAVGVPLDGRTDTAELTSEVTRLCQVFNISVNLRTKALRRWTLLQVAVRNGNLPLVKLMMERLGGDASLRDDGTSLSGQQQQQQEAVAKAKSAAKGKGKDAKGKEAAKKGKGDAKKGGGGKDAKAQEREELMRRLYRPPPPAASGGNCLHIAIEYNHIEVLDYLIHKAIETGKLDMLDAKTLAGRKQSPLVMASALGRVGAVKLLVDACRDHTDATAVDSLGRSAAWYSVSRAWEGVLPELAKHSDLRALLSDQALTDGSSMHAIKRAAMDDHVEPVRQLEALTGDKRPQLSTVIGDMALRCGAPDLLRPVELPKYLTLLMLCCNSVYKAVSSDHRRHQLSLLRHILSSDGKVSQSTPENQTALHFLCGAELPSEETPREVGGDDENEEEDRPPTLALAAVPRLRGAFSYAAYMTRHRHLIEAVDLLLEAKATINVRDHCDATPLSYYQLQYQLLERKLPHFDRGLHSTLSIKLGAEPSLLVAETSMVPAVSGNHRPWTAESSGRPPTAASATSYLILSSREVAGTAISTRPSTPGYVPGMKKQHVL</sequence>
<dbReference type="Pfam" id="PF00023">
    <property type="entry name" value="Ank"/>
    <property type="match status" value="1"/>
</dbReference>
<feature type="compositionally biased region" description="Basic and acidic residues" evidence="4">
    <location>
        <begin position="152"/>
        <end position="181"/>
    </location>
</feature>
<dbReference type="Gene3D" id="1.25.40.20">
    <property type="entry name" value="Ankyrin repeat-containing domain"/>
    <property type="match status" value="2"/>
</dbReference>
<name>A0A7J6SU67_PEROL</name>
<dbReference type="PANTHER" id="PTHR24198:SF165">
    <property type="entry name" value="ANKYRIN REPEAT-CONTAINING PROTEIN-RELATED"/>
    <property type="match status" value="1"/>
</dbReference>
<feature type="region of interest" description="Disordered" evidence="4">
    <location>
        <begin position="428"/>
        <end position="447"/>
    </location>
</feature>
<dbReference type="PROSITE" id="PS50088">
    <property type="entry name" value="ANK_REPEAT"/>
    <property type="match status" value="1"/>
</dbReference>
<feature type="compositionally biased region" description="Low complexity" evidence="4">
    <location>
        <begin position="133"/>
        <end position="150"/>
    </location>
</feature>
<feature type="region of interest" description="Disordered" evidence="4">
    <location>
        <begin position="124"/>
        <end position="181"/>
    </location>
</feature>
<evidence type="ECO:0000256" key="2">
    <source>
        <dbReference type="ARBA" id="ARBA00023043"/>
    </source>
</evidence>
<evidence type="ECO:0000256" key="3">
    <source>
        <dbReference type="PROSITE-ProRule" id="PRU00023"/>
    </source>
</evidence>
<organism evidence="5 6">
    <name type="scientific">Perkinsus olseni</name>
    <name type="common">Perkinsus atlanticus</name>
    <dbReference type="NCBI Taxonomy" id="32597"/>
    <lineage>
        <taxon>Eukaryota</taxon>
        <taxon>Sar</taxon>
        <taxon>Alveolata</taxon>
        <taxon>Perkinsozoa</taxon>
        <taxon>Perkinsea</taxon>
        <taxon>Perkinsida</taxon>
        <taxon>Perkinsidae</taxon>
        <taxon>Perkinsus</taxon>
    </lineage>
</organism>
<dbReference type="SMART" id="SM00248">
    <property type="entry name" value="ANK"/>
    <property type="match status" value="5"/>
</dbReference>
<protein>
    <submittedName>
        <fullName evidence="5">Uncharacterized protein</fullName>
    </submittedName>
</protein>
<keyword evidence="6" id="KW-1185">Reference proteome</keyword>
<feature type="compositionally biased region" description="Polar residues" evidence="4">
    <location>
        <begin position="18"/>
        <end position="48"/>
    </location>
</feature>
<comment type="caution">
    <text evidence="5">The sequence shown here is derived from an EMBL/GenBank/DDBJ whole genome shotgun (WGS) entry which is preliminary data.</text>
</comment>
<evidence type="ECO:0000313" key="6">
    <source>
        <dbReference type="Proteomes" id="UP000553632"/>
    </source>
</evidence>
<dbReference type="EMBL" id="JABANO010015890">
    <property type="protein sequence ID" value="KAF4736102.1"/>
    <property type="molecule type" value="Genomic_DNA"/>
</dbReference>